<dbReference type="EMBL" id="GBRH01177440">
    <property type="protein sequence ID" value="JAE20456.1"/>
    <property type="molecule type" value="Transcribed_RNA"/>
</dbReference>
<dbReference type="AlphaFoldDB" id="A0A0A9GD30"/>
<name>A0A0A9GD30_ARUDO</name>
<evidence type="ECO:0000313" key="1">
    <source>
        <dbReference type="EMBL" id="JAE20456.1"/>
    </source>
</evidence>
<reference evidence="1" key="2">
    <citation type="journal article" date="2015" name="Data Brief">
        <title>Shoot transcriptome of the giant reed, Arundo donax.</title>
        <authorList>
            <person name="Barrero R.A."/>
            <person name="Guerrero F.D."/>
            <person name="Moolhuijzen P."/>
            <person name="Goolsby J.A."/>
            <person name="Tidwell J."/>
            <person name="Bellgard S.E."/>
            <person name="Bellgard M.I."/>
        </authorList>
    </citation>
    <scope>NUCLEOTIDE SEQUENCE</scope>
    <source>
        <tissue evidence="1">Shoot tissue taken approximately 20 cm above the soil surface</tissue>
    </source>
</reference>
<reference evidence="1" key="1">
    <citation type="submission" date="2014-09" db="EMBL/GenBank/DDBJ databases">
        <authorList>
            <person name="Magalhaes I.L.F."/>
            <person name="Oliveira U."/>
            <person name="Santos F.R."/>
            <person name="Vidigal T.H.D.A."/>
            <person name="Brescovit A.D."/>
            <person name="Santos A.J."/>
        </authorList>
    </citation>
    <scope>NUCLEOTIDE SEQUENCE</scope>
    <source>
        <tissue evidence="1">Shoot tissue taken approximately 20 cm above the soil surface</tissue>
    </source>
</reference>
<accession>A0A0A9GD30</accession>
<protein>
    <submittedName>
        <fullName evidence="1">Uncharacterized protein</fullName>
    </submittedName>
</protein>
<organism evidence="1">
    <name type="scientific">Arundo donax</name>
    <name type="common">Giant reed</name>
    <name type="synonym">Donax arundinaceus</name>
    <dbReference type="NCBI Taxonomy" id="35708"/>
    <lineage>
        <taxon>Eukaryota</taxon>
        <taxon>Viridiplantae</taxon>
        <taxon>Streptophyta</taxon>
        <taxon>Embryophyta</taxon>
        <taxon>Tracheophyta</taxon>
        <taxon>Spermatophyta</taxon>
        <taxon>Magnoliopsida</taxon>
        <taxon>Liliopsida</taxon>
        <taxon>Poales</taxon>
        <taxon>Poaceae</taxon>
        <taxon>PACMAD clade</taxon>
        <taxon>Arundinoideae</taxon>
        <taxon>Arundineae</taxon>
        <taxon>Arundo</taxon>
    </lineage>
</organism>
<proteinExistence type="predicted"/>
<sequence length="34" mass="3468">MLVPCITSSTLVPYGSTTSLVPLATFVLFGGVPV</sequence>